<dbReference type="Proteomes" id="UP001060215">
    <property type="component" value="Chromosome 11"/>
</dbReference>
<dbReference type="EMBL" id="CM045768">
    <property type="protein sequence ID" value="KAI7984195.1"/>
    <property type="molecule type" value="Genomic_DNA"/>
</dbReference>
<evidence type="ECO:0000313" key="2">
    <source>
        <dbReference type="Proteomes" id="UP001060215"/>
    </source>
</evidence>
<gene>
    <name evidence="1" type="ORF">LOK49_LG15G01369</name>
</gene>
<accession>A0ACC0F6F0</accession>
<name>A0ACC0F6F0_9ERIC</name>
<reference evidence="1 2" key="1">
    <citation type="journal article" date="2022" name="Plant J.">
        <title>Chromosome-level genome of Camellia lanceoleosa provides a valuable resource for understanding genome evolution and self-incompatibility.</title>
        <authorList>
            <person name="Gong W."/>
            <person name="Xiao S."/>
            <person name="Wang L."/>
            <person name="Liao Z."/>
            <person name="Chang Y."/>
            <person name="Mo W."/>
            <person name="Hu G."/>
            <person name="Li W."/>
            <person name="Zhao G."/>
            <person name="Zhu H."/>
            <person name="Hu X."/>
            <person name="Ji K."/>
            <person name="Xiang X."/>
            <person name="Song Q."/>
            <person name="Yuan D."/>
            <person name="Jin S."/>
            <person name="Zhang L."/>
        </authorList>
    </citation>
    <scope>NUCLEOTIDE SEQUENCE [LARGE SCALE GENOMIC DNA]</scope>
    <source>
        <strain evidence="1">SQ_2022a</strain>
    </source>
</reference>
<evidence type="ECO:0000313" key="1">
    <source>
        <dbReference type="EMBL" id="KAI7984195.1"/>
    </source>
</evidence>
<keyword evidence="2" id="KW-1185">Reference proteome</keyword>
<proteinExistence type="predicted"/>
<organism evidence="1 2">
    <name type="scientific">Camellia lanceoleosa</name>
    <dbReference type="NCBI Taxonomy" id="1840588"/>
    <lineage>
        <taxon>Eukaryota</taxon>
        <taxon>Viridiplantae</taxon>
        <taxon>Streptophyta</taxon>
        <taxon>Embryophyta</taxon>
        <taxon>Tracheophyta</taxon>
        <taxon>Spermatophyta</taxon>
        <taxon>Magnoliopsida</taxon>
        <taxon>eudicotyledons</taxon>
        <taxon>Gunneridae</taxon>
        <taxon>Pentapetalae</taxon>
        <taxon>asterids</taxon>
        <taxon>Ericales</taxon>
        <taxon>Theaceae</taxon>
        <taxon>Camellia</taxon>
    </lineage>
</organism>
<protein>
    <submittedName>
        <fullName evidence="1">Telomere repeat-binding protein 5</fullName>
    </submittedName>
</protein>
<sequence length="650" mass="73458">MGSEHEAHQFCPIPKWNSTSWLHFLPEDNIDFVLQYKVHQLDFFPSSLSSLDFLLPPDDSHERNCQTKFPSEMENSFWTILGESISNFPEKETDEEEDDDQPDEKLEPGNYKGEEECQSSQINCSFKPTKPFEDTLVSNSNRTIAGKSISNVLEKDINEDDVLLNLTLSTCRDEKSVPNNHKRKSQSYQRSQRNDPSEMEKTSEFDVMTASQSICIIENDALPDEELQLDNHRRKCLWSQGNYPSKMMKPFDVTTDLNLNEMVMSESICNFSEKDMIKEDAERDSALSKHGDEKLSDNHKRKYQSCQSNYPSKTKKTFDQMPASNSDVMITSEIISNFPKEGSNEEIALPGSSLSMTFATRTPSSIGDQITFLKSEDSHVKPRIKSFTVPEFFVEIPETATMSILMEKVMEKATAIVGGAHVGVLQGEKIRDENETLSATDISNENRLDVILEPIPSQAPHSCPLQLPCDISQPLTRYFPNPVVVHQVQGTSDTSPDPLLRNLDNDIQGDHDLVESQTNKLIGKNTTSMEVIAFPATSVEQLDVSSVHQKSDSSKNAQRRKSEVFSKSEVEALVQAVEELGTGRWTKIREQAFGNASKRTHTDLKDKWRSLVRTAKRPVNKRRGVVLPQELLHRVLAVETHNSLQQAIQP</sequence>
<comment type="caution">
    <text evidence="1">The sequence shown here is derived from an EMBL/GenBank/DDBJ whole genome shotgun (WGS) entry which is preliminary data.</text>
</comment>